<protein>
    <recommendedName>
        <fullName evidence="4">NADH-ubiquinone oxidoreductase chain 6</fullName>
        <ecNumber evidence="3">7.1.1.2</ecNumber>
    </recommendedName>
    <alternativeName>
        <fullName evidence="14">NADH dehydrogenase subunit 6</fullName>
    </alternativeName>
</protein>
<dbReference type="GO" id="GO:0008137">
    <property type="term" value="F:NADH dehydrogenase (ubiquinone) activity"/>
    <property type="evidence" value="ECO:0007669"/>
    <property type="project" value="UniProtKB-EC"/>
</dbReference>
<name>A0A0S2MS09_9CUCU</name>
<accession>A0A0S2MS09</accession>
<dbReference type="InterPro" id="IPR050269">
    <property type="entry name" value="ComplexI_Subunit6"/>
</dbReference>
<dbReference type="PANTHER" id="PTHR11435:SF1">
    <property type="entry name" value="NADH-UBIQUINONE OXIDOREDUCTASE CHAIN 6"/>
    <property type="match status" value="1"/>
</dbReference>
<keyword evidence="13 16" id="KW-0472">Membrane</keyword>
<keyword evidence="17" id="KW-0732">Signal</keyword>
<evidence type="ECO:0000313" key="18">
    <source>
        <dbReference type="EMBL" id="ALO77520.1"/>
    </source>
</evidence>
<feature type="transmembrane region" description="Helical" evidence="16">
    <location>
        <begin position="21"/>
        <end position="41"/>
    </location>
</feature>
<dbReference type="AlphaFoldDB" id="A0A0S2MS09"/>
<evidence type="ECO:0000256" key="14">
    <source>
        <dbReference type="ARBA" id="ARBA00031019"/>
    </source>
</evidence>
<comment type="catalytic activity">
    <reaction evidence="15">
        <text>a ubiquinone + NADH + 5 H(+)(in) = a ubiquinol + NAD(+) + 4 H(+)(out)</text>
        <dbReference type="Rhea" id="RHEA:29091"/>
        <dbReference type="Rhea" id="RHEA-COMP:9565"/>
        <dbReference type="Rhea" id="RHEA-COMP:9566"/>
        <dbReference type="ChEBI" id="CHEBI:15378"/>
        <dbReference type="ChEBI" id="CHEBI:16389"/>
        <dbReference type="ChEBI" id="CHEBI:17976"/>
        <dbReference type="ChEBI" id="CHEBI:57540"/>
        <dbReference type="ChEBI" id="CHEBI:57945"/>
        <dbReference type="EC" id="7.1.1.2"/>
    </reaction>
</comment>
<keyword evidence="10 16" id="KW-1133">Transmembrane helix</keyword>
<geneLocation type="mitochondrion" evidence="18"/>
<dbReference type="EMBL" id="JX412844">
    <property type="protein sequence ID" value="ALO77520.1"/>
    <property type="molecule type" value="Genomic_DNA"/>
</dbReference>
<dbReference type="GO" id="GO:0031966">
    <property type="term" value="C:mitochondrial membrane"/>
    <property type="evidence" value="ECO:0007669"/>
    <property type="project" value="UniProtKB-SubCell"/>
</dbReference>
<keyword evidence="11" id="KW-0520">NAD</keyword>
<gene>
    <name evidence="18" type="primary">nad6</name>
</gene>
<evidence type="ECO:0000256" key="17">
    <source>
        <dbReference type="SAM" id="SignalP"/>
    </source>
</evidence>
<evidence type="ECO:0000256" key="9">
    <source>
        <dbReference type="ARBA" id="ARBA00022982"/>
    </source>
</evidence>
<evidence type="ECO:0000256" key="4">
    <source>
        <dbReference type="ARBA" id="ARBA00021095"/>
    </source>
</evidence>
<evidence type="ECO:0000256" key="15">
    <source>
        <dbReference type="ARBA" id="ARBA00049551"/>
    </source>
</evidence>
<feature type="transmembrane region" description="Helical" evidence="16">
    <location>
        <begin position="138"/>
        <end position="160"/>
    </location>
</feature>
<proteinExistence type="inferred from homology"/>
<reference evidence="18" key="1">
    <citation type="submission" date="2012-06" db="EMBL/GenBank/DDBJ databases">
        <title>Mitogenomics of the Coleoptera under dense taxon sampling.</title>
        <authorList>
            <person name="Timmermans M.J.T.N."/>
            <person name="Lim J."/>
            <person name="Dodsworth S."/>
            <person name="Haran J."/>
            <person name="Ahrens D."/>
            <person name="Bocak L."/>
            <person name="London A."/>
            <person name="Culverwell L."/>
            <person name="Vogler A.P."/>
        </authorList>
    </citation>
    <scope>NUCLEOTIDE SEQUENCE</scope>
</reference>
<comment type="subcellular location">
    <subcellularLocation>
        <location evidence="1">Mitochondrion membrane</location>
        <topology evidence="1">Multi-pass membrane protein</topology>
    </subcellularLocation>
</comment>
<evidence type="ECO:0000256" key="10">
    <source>
        <dbReference type="ARBA" id="ARBA00022989"/>
    </source>
</evidence>
<evidence type="ECO:0000256" key="12">
    <source>
        <dbReference type="ARBA" id="ARBA00023128"/>
    </source>
</evidence>
<keyword evidence="12 18" id="KW-0496">Mitochondrion</keyword>
<keyword evidence="9" id="KW-0249">Electron transport</keyword>
<keyword evidence="5" id="KW-0813">Transport</keyword>
<dbReference type="PANTHER" id="PTHR11435">
    <property type="entry name" value="NADH UBIQUINONE OXIDOREDUCTASE SUBUNIT ND6"/>
    <property type="match status" value="1"/>
</dbReference>
<evidence type="ECO:0000256" key="6">
    <source>
        <dbReference type="ARBA" id="ARBA00022660"/>
    </source>
</evidence>
<evidence type="ECO:0000256" key="7">
    <source>
        <dbReference type="ARBA" id="ARBA00022692"/>
    </source>
</evidence>
<keyword evidence="7 16" id="KW-0812">Transmembrane</keyword>
<sequence>MLNMLIMINMIMSILFVASKHPLSMGSILLLQTIMVTMLLGNMAPNFWFSYILFLIMVGGMLVLFIYMTSIASNEKFKISFKNINHFKHINIIISSTTKFSLITNMNLNNNEFYQMNINTSFNQLIIKFMNWPTMTTMMFLIMYLLITLIATVKITNISYGPLRISN</sequence>
<evidence type="ECO:0000256" key="16">
    <source>
        <dbReference type="SAM" id="Phobius"/>
    </source>
</evidence>
<evidence type="ECO:0000256" key="11">
    <source>
        <dbReference type="ARBA" id="ARBA00023027"/>
    </source>
</evidence>
<evidence type="ECO:0000256" key="3">
    <source>
        <dbReference type="ARBA" id="ARBA00012944"/>
    </source>
</evidence>
<dbReference type="EC" id="7.1.1.2" evidence="3"/>
<evidence type="ECO:0000256" key="1">
    <source>
        <dbReference type="ARBA" id="ARBA00004225"/>
    </source>
</evidence>
<evidence type="ECO:0000256" key="8">
    <source>
        <dbReference type="ARBA" id="ARBA00022967"/>
    </source>
</evidence>
<feature type="signal peptide" evidence="17">
    <location>
        <begin position="1"/>
        <end position="19"/>
    </location>
</feature>
<keyword evidence="8" id="KW-1278">Translocase</keyword>
<feature type="transmembrane region" description="Helical" evidence="16">
    <location>
        <begin position="47"/>
        <end position="68"/>
    </location>
</feature>
<organism evidence="18">
    <name type="scientific">Mordellidae sp. GENSP01</name>
    <dbReference type="NCBI Taxonomy" id="1205565"/>
    <lineage>
        <taxon>Eukaryota</taxon>
        <taxon>Metazoa</taxon>
        <taxon>Ecdysozoa</taxon>
        <taxon>Arthropoda</taxon>
        <taxon>Hexapoda</taxon>
        <taxon>Insecta</taxon>
        <taxon>Pterygota</taxon>
        <taxon>Neoptera</taxon>
        <taxon>Endopterygota</taxon>
        <taxon>Coleoptera</taxon>
        <taxon>Polyphaga</taxon>
        <taxon>Cucujiformia</taxon>
        <taxon>Mordellidae</taxon>
    </lineage>
</organism>
<evidence type="ECO:0000256" key="13">
    <source>
        <dbReference type="ARBA" id="ARBA00023136"/>
    </source>
</evidence>
<evidence type="ECO:0000256" key="2">
    <source>
        <dbReference type="ARBA" id="ARBA00005698"/>
    </source>
</evidence>
<evidence type="ECO:0000256" key="5">
    <source>
        <dbReference type="ARBA" id="ARBA00022448"/>
    </source>
</evidence>
<feature type="chain" id="PRO_5006602556" description="NADH-ubiquinone oxidoreductase chain 6" evidence="17">
    <location>
        <begin position="20"/>
        <end position="167"/>
    </location>
</feature>
<keyword evidence="6" id="KW-0679">Respiratory chain</keyword>
<comment type="similarity">
    <text evidence="2">Belongs to the complex I subunit 6 family.</text>
</comment>